<evidence type="ECO:0000256" key="3">
    <source>
        <dbReference type="ARBA" id="ARBA00022898"/>
    </source>
</evidence>
<dbReference type="GO" id="GO:0070179">
    <property type="term" value="P:D-serine biosynthetic process"/>
    <property type="evidence" value="ECO:0007669"/>
    <property type="project" value="TreeGrafter"/>
</dbReference>
<comment type="cofactor">
    <cofactor evidence="1">
        <name>pyridoxal 5'-phosphate</name>
        <dbReference type="ChEBI" id="CHEBI:597326"/>
    </cofactor>
</comment>
<dbReference type="InterPro" id="IPR036052">
    <property type="entry name" value="TrpB-like_PALP_sf"/>
</dbReference>
<dbReference type="GO" id="GO:0030378">
    <property type="term" value="F:serine racemase activity"/>
    <property type="evidence" value="ECO:0007669"/>
    <property type="project" value="TreeGrafter"/>
</dbReference>
<reference evidence="4" key="1">
    <citation type="submission" date="2016-06" db="UniProtKB">
        <authorList>
            <consortium name="WormBaseParasite"/>
        </authorList>
    </citation>
    <scope>IDENTIFICATION</scope>
</reference>
<dbReference type="GO" id="GO:0003941">
    <property type="term" value="F:L-serine ammonia-lyase activity"/>
    <property type="evidence" value="ECO:0007669"/>
    <property type="project" value="TreeGrafter"/>
</dbReference>
<dbReference type="GO" id="GO:0005524">
    <property type="term" value="F:ATP binding"/>
    <property type="evidence" value="ECO:0007669"/>
    <property type="project" value="TreeGrafter"/>
</dbReference>
<evidence type="ECO:0000256" key="1">
    <source>
        <dbReference type="ARBA" id="ARBA00001933"/>
    </source>
</evidence>
<protein>
    <submittedName>
        <fullName evidence="4">PALP domain-containing protein</fullName>
    </submittedName>
</protein>
<dbReference type="GO" id="GO:0018114">
    <property type="term" value="F:threonine racemase activity"/>
    <property type="evidence" value="ECO:0007669"/>
    <property type="project" value="TreeGrafter"/>
</dbReference>
<name>A0A183DLD8_9BILA</name>
<keyword evidence="3" id="KW-0663">Pyridoxal phosphate</keyword>
<accession>A0A183DLD8</accession>
<organism evidence="4">
    <name type="scientific">Gongylonema pulchrum</name>
    <dbReference type="NCBI Taxonomy" id="637853"/>
    <lineage>
        <taxon>Eukaryota</taxon>
        <taxon>Metazoa</taxon>
        <taxon>Ecdysozoa</taxon>
        <taxon>Nematoda</taxon>
        <taxon>Chromadorea</taxon>
        <taxon>Rhabditida</taxon>
        <taxon>Spirurina</taxon>
        <taxon>Spiruromorpha</taxon>
        <taxon>Spiruroidea</taxon>
        <taxon>Gongylonematidae</taxon>
        <taxon>Gongylonema</taxon>
    </lineage>
</organism>
<dbReference type="GO" id="GO:0030170">
    <property type="term" value="F:pyridoxal phosphate binding"/>
    <property type="evidence" value="ECO:0007669"/>
    <property type="project" value="TreeGrafter"/>
</dbReference>
<dbReference type="AlphaFoldDB" id="A0A183DLD8"/>
<dbReference type="PANTHER" id="PTHR43050:SF1">
    <property type="entry name" value="SERINE RACEMASE"/>
    <property type="match status" value="1"/>
</dbReference>
<comment type="similarity">
    <text evidence="2">Belongs to the serine/threonine dehydratase family.</text>
</comment>
<dbReference type="GO" id="GO:0000287">
    <property type="term" value="F:magnesium ion binding"/>
    <property type="evidence" value="ECO:0007669"/>
    <property type="project" value="TreeGrafter"/>
</dbReference>
<dbReference type="Gene3D" id="3.40.50.1100">
    <property type="match status" value="1"/>
</dbReference>
<proteinExistence type="inferred from homology"/>
<evidence type="ECO:0000313" key="4">
    <source>
        <dbReference type="WBParaSite" id="GPUH_0000954001-mRNA-1"/>
    </source>
</evidence>
<dbReference type="SUPFAM" id="SSF53686">
    <property type="entry name" value="Tryptophan synthase beta subunit-like PLP-dependent enzymes"/>
    <property type="match status" value="1"/>
</dbReference>
<sequence length="106" mass="11421">LVAVGGGGLCSGIVVAAKKIKPAIKGSCFLKPAIKVYCVEPEGKNLQQSFDASKRSWDPDAGPVKTIADGIRVLRIGEKCFSPILEQCEKQVFTVVSNIRFFSVHE</sequence>
<dbReference type="WBParaSite" id="GPUH_0000954001-mRNA-1">
    <property type="protein sequence ID" value="GPUH_0000954001-mRNA-1"/>
    <property type="gene ID" value="GPUH_0000954001"/>
</dbReference>
<evidence type="ECO:0000256" key="2">
    <source>
        <dbReference type="ARBA" id="ARBA00010869"/>
    </source>
</evidence>
<dbReference type="PANTHER" id="PTHR43050">
    <property type="entry name" value="SERINE / THREONINE RACEMASE FAMILY MEMBER"/>
    <property type="match status" value="1"/>
</dbReference>